<proteinExistence type="predicted"/>
<dbReference type="PANTHER" id="PTHR34580">
    <property type="match status" value="1"/>
</dbReference>
<evidence type="ECO:0000259" key="1">
    <source>
        <dbReference type="Pfam" id="PF08279"/>
    </source>
</evidence>
<gene>
    <name evidence="3" type="ORF">FHX40_2271</name>
</gene>
<reference evidence="3 4" key="1">
    <citation type="submission" date="2019-06" db="EMBL/GenBank/DDBJ databases">
        <title>Sequencing the genomes of 1000 actinobacteria strains.</title>
        <authorList>
            <person name="Klenk H.-P."/>
        </authorList>
    </citation>
    <scope>NUCLEOTIDE SEQUENCE [LARGE SCALE GENOMIC DNA]</scope>
    <source>
        <strain evidence="3 4">DSM 43186</strain>
    </source>
</reference>
<dbReference type="AlphaFoldDB" id="A0A543IYA3"/>
<feature type="domain" description="WCX" evidence="2">
    <location>
        <begin position="137"/>
        <end position="213"/>
    </location>
</feature>
<dbReference type="InterPro" id="IPR051534">
    <property type="entry name" value="CBASS_pafABC_assoc_protein"/>
</dbReference>
<name>A0A543IYA3_9ACTN</name>
<dbReference type="EMBL" id="VFPQ01000001">
    <property type="protein sequence ID" value="TQM75559.1"/>
    <property type="molecule type" value="Genomic_DNA"/>
</dbReference>
<dbReference type="Gene3D" id="1.10.10.10">
    <property type="entry name" value="Winged helix-like DNA-binding domain superfamily/Winged helix DNA-binding domain"/>
    <property type="match status" value="1"/>
</dbReference>
<dbReference type="RefSeq" id="WP_142259559.1">
    <property type="nucleotide sequence ID" value="NZ_BMPV01000001.1"/>
</dbReference>
<sequence>MQHPVSRVLAMLELLQAHPGMTGPELAVHLRVDERTVRRYATRLVQMGVPVVAERGRHGGYRLVPGHRPPPLMLTGDEITAVVLGLIAGQRAGLPLGEAAARSALTKIERLLPAGLRDRIHAAAGPGDLAPAAPGTPYRVRVVLGTSLEAARRRIPPSAGTLAATPDGQSVLFTTQAARLDAVAHLLAGLGLPFRVVEPDALRAEVRALADRLRAYADR</sequence>
<dbReference type="InterPro" id="IPR036390">
    <property type="entry name" value="WH_DNA-bd_sf"/>
</dbReference>
<dbReference type="OrthoDB" id="3616433at2"/>
<evidence type="ECO:0000313" key="4">
    <source>
        <dbReference type="Proteomes" id="UP000319213"/>
    </source>
</evidence>
<comment type="caution">
    <text evidence="3">The sequence shown here is derived from an EMBL/GenBank/DDBJ whole genome shotgun (WGS) entry which is preliminary data.</text>
</comment>
<protein>
    <submittedName>
        <fullName evidence="3">WYL domain-containing protein</fullName>
    </submittedName>
</protein>
<dbReference type="SUPFAM" id="SSF46785">
    <property type="entry name" value="Winged helix' DNA-binding domain"/>
    <property type="match status" value="1"/>
</dbReference>
<evidence type="ECO:0000313" key="3">
    <source>
        <dbReference type="EMBL" id="TQM75559.1"/>
    </source>
</evidence>
<dbReference type="PANTHER" id="PTHR34580:SF3">
    <property type="entry name" value="PROTEIN PAFB"/>
    <property type="match status" value="1"/>
</dbReference>
<dbReference type="Proteomes" id="UP000319213">
    <property type="component" value="Unassembled WGS sequence"/>
</dbReference>
<organism evidence="3 4">
    <name type="scientific">Thermopolyspora flexuosa</name>
    <dbReference type="NCBI Taxonomy" id="103836"/>
    <lineage>
        <taxon>Bacteria</taxon>
        <taxon>Bacillati</taxon>
        <taxon>Actinomycetota</taxon>
        <taxon>Actinomycetes</taxon>
        <taxon>Streptosporangiales</taxon>
        <taxon>Streptosporangiaceae</taxon>
        <taxon>Thermopolyspora</taxon>
    </lineage>
</organism>
<dbReference type="InterPro" id="IPR036388">
    <property type="entry name" value="WH-like_DNA-bd_sf"/>
</dbReference>
<dbReference type="InterPro" id="IPR057727">
    <property type="entry name" value="WCX_dom"/>
</dbReference>
<accession>A0A543IYA3</accession>
<keyword evidence="4" id="KW-1185">Reference proteome</keyword>
<dbReference type="Pfam" id="PF25583">
    <property type="entry name" value="WCX"/>
    <property type="match status" value="1"/>
</dbReference>
<dbReference type="Pfam" id="PF08279">
    <property type="entry name" value="HTH_11"/>
    <property type="match status" value="1"/>
</dbReference>
<dbReference type="InterPro" id="IPR013196">
    <property type="entry name" value="HTH_11"/>
</dbReference>
<feature type="domain" description="Helix-turn-helix type 11" evidence="1">
    <location>
        <begin position="7"/>
        <end position="62"/>
    </location>
</feature>
<evidence type="ECO:0000259" key="2">
    <source>
        <dbReference type="Pfam" id="PF25583"/>
    </source>
</evidence>